<accession>A7INX4</accession>
<dbReference type="HOGENOM" id="CLU_062795_2_0_5"/>
<dbReference type="eggNOG" id="COG4388">
    <property type="taxonomic scope" value="Bacteria"/>
</dbReference>
<dbReference type="AlphaFoldDB" id="A7INX4"/>
<reference evidence="1 2" key="1">
    <citation type="submission" date="2007-07" db="EMBL/GenBank/DDBJ databases">
        <title>Complete sequence of chromosome of Xanthobacter autotrophicus Py2.</title>
        <authorList>
            <consortium name="US DOE Joint Genome Institute"/>
            <person name="Copeland A."/>
            <person name="Lucas S."/>
            <person name="Lapidus A."/>
            <person name="Barry K."/>
            <person name="Glavina del Rio T."/>
            <person name="Hammon N."/>
            <person name="Israni S."/>
            <person name="Dalin E."/>
            <person name="Tice H."/>
            <person name="Pitluck S."/>
            <person name="Sims D."/>
            <person name="Brettin T."/>
            <person name="Bruce D."/>
            <person name="Detter J.C."/>
            <person name="Han C."/>
            <person name="Tapia R."/>
            <person name="Brainard J."/>
            <person name="Schmutz J."/>
            <person name="Larimer F."/>
            <person name="Land M."/>
            <person name="Hauser L."/>
            <person name="Kyrpides N."/>
            <person name="Kim E."/>
            <person name="Ensigns S.A."/>
            <person name="Richardson P."/>
        </authorList>
    </citation>
    <scope>NUCLEOTIDE SEQUENCE [LARGE SCALE GENOMIC DNA]</scope>
    <source>
        <strain evidence="2">ATCC BAA-1158 / Py2</strain>
    </source>
</reference>
<dbReference type="KEGG" id="xau:Xaut_4499"/>
<sequence length="370" mass="39166">MHRDVILFSAFAAGDIVPEWVHLAPTGTFKGRDGRGPYTLDAQAVLADFAAGDRRPIDENHAIDKAAPEGRPSPARGWIVALEARGDGIWGRVEWTDTGRQLLTDKAYRGISPALRVAAGGRVLGIARASLVNDPNLLLTSLHNRSSDHMDLVKLREALGLAADASEAAILAALGQQKTDLATHQAQTASIAAALGLAAGATGDQVVTELQSRQGDASKLAAVKTGLAAAGIDFDKVSATQIETHLRAGGGGTEVTTLRTTVTELQSQLTTLKNDTAKEKAVAFVDSQIVAGKMIRTLRDHYIERHMREPDAVEKELAALPSLHMAGRRAAPAGTQDGTALTDADREVCELMGLDPKAFAATKKTRMEVL</sequence>
<organism evidence="1 2">
    <name type="scientific">Xanthobacter autotrophicus (strain ATCC BAA-1158 / Py2)</name>
    <dbReference type="NCBI Taxonomy" id="78245"/>
    <lineage>
        <taxon>Bacteria</taxon>
        <taxon>Pseudomonadati</taxon>
        <taxon>Pseudomonadota</taxon>
        <taxon>Alphaproteobacteria</taxon>
        <taxon>Hyphomicrobiales</taxon>
        <taxon>Xanthobacteraceae</taxon>
        <taxon>Xanthobacter</taxon>
    </lineage>
</organism>
<dbReference type="InterPro" id="IPR012106">
    <property type="entry name" value="Phage_Mu_Gp1"/>
</dbReference>
<keyword evidence="2" id="KW-1185">Reference proteome</keyword>
<gene>
    <name evidence="1" type="ordered locus">Xaut_4499</name>
</gene>
<dbReference type="STRING" id="78245.Xaut_4499"/>
<proteinExistence type="predicted"/>
<dbReference type="Pfam" id="PF10123">
    <property type="entry name" value="Mu-like_Pro"/>
    <property type="match status" value="1"/>
</dbReference>
<dbReference type="Proteomes" id="UP000002417">
    <property type="component" value="Chromosome"/>
</dbReference>
<evidence type="ECO:0000313" key="2">
    <source>
        <dbReference type="Proteomes" id="UP000002417"/>
    </source>
</evidence>
<evidence type="ECO:0000313" key="1">
    <source>
        <dbReference type="EMBL" id="ABS69720.1"/>
    </source>
</evidence>
<dbReference type="EMBL" id="CP000781">
    <property type="protein sequence ID" value="ABS69720.1"/>
    <property type="molecule type" value="Genomic_DNA"/>
</dbReference>
<dbReference type="OrthoDB" id="7306769at2"/>
<name>A7INX4_XANP2</name>
<protein>
    <submittedName>
        <fullName evidence="1">Mu-like prophage I protein-like protein</fullName>
    </submittedName>
</protein>